<evidence type="ECO:0000313" key="2">
    <source>
        <dbReference type="Proteomes" id="UP000805704"/>
    </source>
</evidence>
<protein>
    <submittedName>
        <fullName evidence="1">Uncharacterized protein</fullName>
    </submittedName>
</protein>
<organism evidence="1 2">
    <name type="scientific">Nibea albiflora</name>
    <name type="common">Yellow drum</name>
    <name type="synonym">Corvina albiflora</name>
    <dbReference type="NCBI Taxonomy" id="240163"/>
    <lineage>
        <taxon>Eukaryota</taxon>
        <taxon>Metazoa</taxon>
        <taxon>Chordata</taxon>
        <taxon>Craniata</taxon>
        <taxon>Vertebrata</taxon>
        <taxon>Euteleostomi</taxon>
        <taxon>Actinopterygii</taxon>
        <taxon>Neopterygii</taxon>
        <taxon>Teleostei</taxon>
        <taxon>Neoteleostei</taxon>
        <taxon>Acanthomorphata</taxon>
        <taxon>Eupercaria</taxon>
        <taxon>Sciaenidae</taxon>
        <taxon>Nibea</taxon>
    </lineage>
</organism>
<dbReference type="EMBL" id="CM024811">
    <property type="protein sequence ID" value="KAG8004965.1"/>
    <property type="molecule type" value="Genomic_DNA"/>
</dbReference>
<name>A0ACB7ET32_NIBAL</name>
<dbReference type="Proteomes" id="UP000805704">
    <property type="component" value="Chromosome 23"/>
</dbReference>
<evidence type="ECO:0000313" key="1">
    <source>
        <dbReference type="EMBL" id="KAG8004965.1"/>
    </source>
</evidence>
<comment type="caution">
    <text evidence="1">The sequence shown here is derived from an EMBL/GenBank/DDBJ whole genome shotgun (WGS) entry which is preliminary data.</text>
</comment>
<sequence>MEPGTSREIPTDAGCPKPAGVREETPGEEARGGEGSTGMLKRRGVDGNTEEVEEVEEEAKAQCGDDAEHRVKAGEEEDAGKHEEELDPRIQACARPHC</sequence>
<accession>A0ACB7ET32</accession>
<gene>
    <name evidence="1" type="ORF">GBF38_010813</name>
</gene>
<proteinExistence type="predicted"/>
<reference evidence="1" key="1">
    <citation type="submission" date="2020-04" db="EMBL/GenBank/DDBJ databases">
        <title>A chromosome-scale assembly and high-density genetic map of the yellow drum (Nibea albiflora) genome.</title>
        <authorList>
            <person name="Xu D."/>
            <person name="Zhang W."/>
            <person name="Chen R."/>
            <person name="Tan P."/>
            <person name="Wang L."/>
            <person name="Song H."/>
            <person name="Tian L."/>
            <person name="Zhu Q."/>
            <person name="Wang B."/>
        </authorList>
    </citation>
    <scope>NUCLEOTIDE SEQUENCE</scope>
    <source>
        <strain evidence="1">ZJHYS-2018</strain>
    </source>
</reference>
<keyword evidence="2" id="KW-1185">Reference proteome</keyword>